<feature type="domain" description="SecA family profile" evidence="3">
    <location>
        <begin position="1038"/>
        <end position="1437"/>
    </location>
</feature>
<evidence type="ECO:0000256" key="2">
    <source>
        <dbReference type="ARBA" id="ARBA00023010"/>
    </source>
</evidence>
<evidence type="ECO:0000313" key="4">
    <source>
        <dbReference type="EMBL" id="CAH0112686.1"/>
    </source>
</evidence>
<dbReference type="PANTHER" id="PTHR30612:SF0">
    <property type="entry name" value="CHLOROPLAST PROTEIN-TRANSPORTING ATPASE"/>
    <property type="match status" value="1"/>
</dbReference>
<dbReference type="SUPFAM" id="SSF52540">
    <property type="entry name" value="P-loop containing nucleoside triphosphate hydrolases"/>
    <property type="match status" value="1"/>
</dbReference>
<comment type="caution">
    <text evidence="4">The sequence shown here is derived from an EMBL/GenBank/DDBJ whole genome shotgun (WGS) entry which is preliminary data.</text>
</comment>
<organism evidence="4 5">
    <name type="scientific">Daphnia galeata</name>
    <dbReference type="NCBI Taxonomy" id="27404"/>
    <lineage>
        <taxon>Eukaryota</taxon>
        <taxon>Metazoa</taxon>
        <taxon>Ecdysozoa</taxon>
        <taxon>Arthropoda</taxon>
        <taxon>Crustacea</taxon>
        <taxon>Branchiopoda</taxon>
        <taxon>Diplostraca</taxon>
        <taxon>Cladocera</taxon>
        <taxon>Anomopoda</taxon>
        <taxon>Daphniidae</taxon>
        <taxon>Daphnia</taxon>
    </lineage>
</organism>
<evidence type="ECO:0000256" key="1">
    <source>
        <dbReference type="ARBA" id="ARBA00022927"/>
    </source>
</evidence>
<dbReference type="OrthoDB" id="6358317at2759"/>
<dbReference type="GO" id="GO:0017038">
    <property type="term" value="P:protein import"/>
    <property type="evidence" value="ECO:0007669"/>
    <property type="project" value="InterPro"/>
</dbReference>
<keyword evidence="1" id="KW-0653">Protein transport</keyword>
<dbReference type="InterPro" id="IPR011115">
    <property type="entry name" value="SecA_DEAD"/>
</dbReference>
<evidence type="ECO:0000259" key="3">
    <source>
        <dbReference type="PROSITE" id="PS51196"/>
    </source>
</evidence>
<dbReference type="Pfam" id="PF07517">
    <property type="entry name" value="SecA_DEAD"/>
    <property type="match status" value="1"/>
</dbReference>
<evidence type="ECO:0000313" key="5">
    <source>
        <dbReference type="Proteomes" id="UP000789390"/>
    </source>
</evidence>
<sequence>MSTVLNELDSINSFEDIRSQVDNVLESQLQNFCDKDCQFLHLILEQKDIFTNTPRFTLFVNYCLKQFKTFCIDGVFSRCVDDVVNDKTHGKNHKTFIDALNTFLSNVNEEKNLKAEQKKEESLTKYVIINDNESGRNLVNKLVDISNFECLKTFPSIADSLMTAEWTPKLEMLTKETCKKFLLPETEIELKEKEGKQIISINGVTIFISQIIEEMNRFKAGHHLEEIKIVGLKSVHIDHDLDNTTWHGINVGIVTDKLIVDGKVCWDVSDSNSITEQSTDTQCRKIDFREPGESGGNIRVVCNQIINGHDWRIASDGGDGSAGCKWTQKEYETFFPSMLTGDTGERRKNMKTILETLDKLLPANNRRKGKNINPNHEGNFFIEGSANDGSEITAIFYGEKKKEETLILAKRSHIGQGGYGGDITIECFSNSLGETNGREGSTSGIPLTGKIERTMPLKTVQTGVYEASCPNGNVSKVTGDVAFVHQVANGKSETFYGFGEEDEKILIRFKVENKPKKEDKNVYVQYYEDEIKKKYYAKLTPSSNVYLKKDLQLLQVDAVKKRSIIRQSLLQHMDQIDEWKQLTESIQGMLSNTTHYRSNGIGKILEGLENNVKQFHQLNVQRQQHHLEKIEREHNVKPAFDSSGSSQRPKLIGRRPVWKDYKDDGQSKEIDKTKCVVFCFDVLPTEDGIDSALHCLFGQMDADGTKYVCKDTNKFRKRIGRYIRRKHDGEITYNAVGSFVLRVKDDKLFPVATDTRNKYIESITNECRRLKGMETQILAWLKHNDKYDGEFPDPEDFDEWNNAWKESIKEDLFNKQEIWRNDEDLKQECAKYIESRTGALELAELEMLAFQMKFNIYTNRHDSSSLKYVETLSWGLNQKKIEISGKPSRKYCILYEGNGRWSKLSPNNNLRLFCSEFSFKHDERKRMDAEQIQQLDSAVGLPDKMLEMLTFLQNEMNEDLTLNENDFSQLPLLSLFYRHRRKFWEKEINNWMISAGKTNESMIAEKSEYVKLLLEKEYESPMKLLQNLTNDIVKEIEKELENHLTPPLGSRNVKELIAEINEPEAEQKEMMQKTKEIIEMANKPESQSKKVDQLIRDGVALNDDSSLANFLYVFDDAVKKTMNFHLRDTQKIAILTLLNKGLTGKTLAQVSTGEGKSIIVAGVAIGFVLKKETEEKGRNPLRNFVEVISRKIKARTNNKVDVITSNDVLALRDSNLPGLKKLYKFFNVTVANNCSQLVDERKRAYSMDVLYGQLANFQRDHLLDKFYKRSLRDKRSMDYVIIDEVDCMLLDRGKNMLYLSHDIPGMEMLESLYVFIWRKIQDNPSDIRKEKIKSAIQYDLYGQITKEDFKNVYAALGEKELEQERTALWEYLIKQHIIDRRGRMLKNVANEVTGKLIDFKPTYEALKDKHLNSKITFYLQSIVKRQRHIRIPSFSIR</sequence>
<proteinExistence type="predicted"/>
<accession>A0A8J2S0W7</accession>
<dbReference type="Proteomes" id="UP000789390">
    <property type="component" value="Unassembled WGS sequence"/>
</dbReference>
<dbReference type="EMBL" id="CAKKLH010000329">
    <property type="protein sequence ID" value="CAH0112686.1"/>
    <property type="molecule type" value="Genomic_DNA"/>
</dbReference>
<dbReference type="InterPro" id="IPR027417">
    <property type="entry name" value="P-loop_NTPase"/>
</dbReference>
<gene>
    <name evidence="4" type="ORF">DGAL_LOCUS16457</name>
</gene>
<protein>
    <recommendedName>
        <fullName evidence="3">SecA family profile domain-containing protein</fullName>
    </recommendedName>
</protein>
<keyword evidence="5" id="KW-1185">Reference proteome</keyword>
<reference evidence="4" key="1">
    <citation type="submission" date="2021-11" db="EMBL/GenBank/DDBJ databases">
        <authorList>
            <person name="Schell T."/>
        </authorList>
    </citation>
    <scope>NUCLEOTIDE SEQUENCE</scope>
    <source>
        <strain evidence="4">M5</strain>
    </source>
</reference>
<dbReference type="Gene3D" id="3.40.50.300">
    <property type="entry name" value="P-loop containing nucleotide triphosphate hydrolases"/>
    <property type="match status" value="1"/>
</dbReference>
<dbReference type="PANTHER" id="PTHR30612">
    <property type="entry name" value="SECA INNER MEMBRANE COMPONENT OF SEC PROTEIN SECRETION SYSTEM"/>
    <property type="match status" value="1"/>
</dbReference>
<keyword evidence="1" id="KW-0813">Transport</keyword>
<dbReference type="GO" id="GO:0016020">
    <property type="term" value="C:membrane"/>
    <property type="evidence" value="ECO:0007669"/>
    <property type="project" value="InterPro"/>
</dbReference>
<name>A0A8J2S0W7_9CRUS</name>
<dbReference type="GO" id="GO:0006605">
    <property type="term" value="P:protein targeting"/>
    <property type="evidence" value="ECO:0007669"/>
    <property type="project" value="InterPro"/>
</dbReference>
<dbReference type="InterPro" id="IPR014018">
    <property type="entry name" value="SecA_motor_DEAD"/>
</dbReference>
<dbReference type="GO" id="GO:0006886">
    <property type="term" value="P:intracellular protein transport"/>
    <property type="evidence" value="ECO:0007669"/>
    <property type="project" value="InterPro"/>
</dbReference>
<dbReference type="InterPro" id="IPR000185">
    <property type="entry name" value="SecA"/>
</dbReference>
<dbReference type="PROSITE" id="PS51196">
    <property type="entry name" value="SECA_MOTOR_DEAD"/>
    <property type="match status" value="1"/>
</dbReference>
<keyword evidence="2" id="KW-0811">Translocation</keyword>
<dbReference type="SMART" id="SM00957">
    <property type="entry name" value="SecA_DEAD"/>
    <property type="match status" value="1"/>
</dbReference>
<dbReference type="GO" id="GO:0005524">
    <property type="term" value="F:ATP binding"/>
    <property type="evidence" value="ECO:0007669"/>
    <property type="project" value="InterPro"/>
</dbReference>